<dbReference type="EMBL" id="VEPZ02001213">
    <property type="protein sequence ID" value="KAE8686640.1"/>
    <property type="molecule type" value="Genomic_DNA"/>
</dbReference>
<dbReference type="GO" id="GO:0006865">
    <property type="term" value="P:amino acid transport"/>
    <property type="evidence" value="ECO:0007669"/>
    <property type="project" value="UniProtKB-KW"/>
</dbReference>
<keyword evidence="4" id="KW-0029">Amino-acid transport</keyword>
<feature type="domain" description="Amino acid transporter transmembrane" evidence="8">
    <location>
        <begin position="383"/>
        <end position="474"/>
    </location>
</feature>
<evidence type="ECO:0000256" key="4">
    <source>
        <dbReference type="ARBA" id="ARBA00022970"/>
    </source>
</evidence>
<keyword evidence="5 7" id="KW-1133">Transmembrane helix</keyword>
<feature type="transmembrane region" description="Helical" evidence="7">
    <location>
        <begin position="241"/>
        <end position="262"/>
    </location>
</feature>
<comment type="caution">
    <text evidence="9">The sequence shown here is derived from an EMBL/GenBank/DDBJ whole genome shotgun (WGS) entry which is preliminary data.</text>
</comment>
<reference evidence="9" key="1">
    <citation type="submission" date="2019-09" db="EMBL/GenBank/DDBJ databases">
        <title>Draft genome information of white flower Hibiscus syriacus.</title>
        <authorList>
            <person name="Kim Y.-M."/>
        </authorList>
    </citation>
    <scope>NUCLEOTIDE SEQUENCE [LARGE SCALE GENOMIC DNA]</scope>
    <source>
        <strain evidence="9">YM2019G1</strain>
    </source>
</reference>
<gene>
    <name evidence="9" type="ORF">F3Y22_tig00111053pilonHSYRG00107</name>
</gene>
<evidence type="ECO:0000256" key="6">
    <source>
        <dbReference type="ARBA" id="ARBA00023136"/>
    </source>
</evidence>
<evidence type="ECO:0000256" key="1">
    <source>
        <dbReference type="ARBA" id="ARBA00004370"/>
    </source>
</evidence>
<dbReference type="InterPro" id="IPR013057">
    <property type="entry name" value="AA_transpt_TM"/>
</dbReference>
<dbReference type="Pfam" id="PF01490">
    <property type="entry name" value="Aa_trans"/>
    <property type="match status" value="5"/>
</dbReference>
<organism evidence="9 10">
    <name type="scientific">Hibiscus syriacus</name>
    <name type="common">Rose of Sharon</name>
    <dbReference type="NCBI Taxonomy" id="106335"/>
    <lineage>
        <taxon>Eukaryota</taxon>
        <taxon>Viridiplantae</taxon>
        <taxon>Streptophyta</taxon>
        <taxon>Embryophyta</taxon>
        <taxon>Tracheophyta</taxon>
        <taxon>Spermatophyta</taxon>
        <taxon>Magnoliopsida</taxon>
        <taxon>eudicotyledons</taxon>
        <taxon>Gunneridae</taxon>
        <taxon>Pentapetalae</taxon>
        <taxon>rosids</taxon>
        <taxon>malvids</taxon>
        <taxon>Malvales</taxon>
        <taxon>Malvaceae</taxon>
        <taxon>Malvoideae</taxon>
        <taxon>Hibiscus</taxon>
    </lineage>
</organism>
<dbReference type="Proteomes" id="UP000436088">
    <property type="component" value="Unassembled WGS sequence"/>
</dbReference>
<dbReference type="AlphaFoldDB" id="A0A6A2Z5F7"/>
<keyword evidence="10" id="KW-1185">Reference proteome</keyword>
<evidence type="ECO:0000313" key="9">
    <source>
        <dbReference type="EMBL" id="KAE8686640.1"/>
    </source>
</evidence>
<sequence length="821" mass="93934">MLWRMACLMKEGSTFVSMWFIGLKDYGTFMSIDLKNEEGPTCGSSAINTAIFFLSHGNALWDYYADFLWCSWKLDNITNQCLGMTTYIAWYLTIAALVHGQEEGVTHHGPTKLVLYFTGATNNLYTFGEHDVTMEIMHAMWKPKKHSSGKLMMNLLPIETDLRVNLKNVFNMQISGSSAINTAIFFLSNGNAFWDYYADFLWCSWKLDNITNQCKRTRIYIFGACCATTVFIPSFHKYRIWSFLGLGMTTYTAWYLTIATLVHGQEEGVTHHGPTKLVLYFTGATNNLYTFGEYDVTVLDTDMNKSDSHGGKLMMNLLPIETELRVNLKNVFNMQISGSSVINTAIFFLSNGNAFWDYYADFLWCSWKLDNITNQSVIQLPVPDKRTRIYIFGACCATTVFIPSFHKYRIWSFLGLEMTTYTAWYLTIAALVHGQEEGVTHHGPTKLVLYFTGATNNLYTFREHDVTVDVLWKMACLMKEGSTFVSMWLSLVAVEGEFDKICVGGSSAINTAIFFLSNGNAFWDYYADFLWCSWKLDNITNHNIYYINDKLDKRTRIYIFGACCATTVFIPSFQKYRIWSFLGLGITTYTAWYLTIAALVHGQEEGVTHHGPTKLVLYFTGATNNLYTFGEHDITVDVLWKMACLMKEGSTFVSMWFIGLKDYGTFMSIDLKNEEDPTCGSSAINTTIFFLSNGNAFWDYYADFLWCSWKLDNITNHNIYYINDKLDKRTRIYIFGACCATIVFIPSFYKYRIWSFLGLGMTTYTAWYLMIAALIHGQEECVTHHGPTKLVLYFTGATNNLYTFGEHDVTVWKADDESAAN</sequence>
<keyword evidence="6 7" id="KW-0472">Membrane</keyword>
<feature type="transmembrane region" description="Helical" evidence="7">
    <location>
        <begin position="219"/>
        <end position="235"/>
    </location>
</feature>
<name>A0A6A2Z5F7_HIBSY</name>
<feature type="domain" description="Amino acid transporter transmembrane" evidence="8">
    <location>
        <begin position="83"/>
        <end position="147"/>
    </location>
</feature>
<evidence type="ECO:0000256" key="2">
    <source>
        <dbReference type="ARBA" id="ARBA00022448"/>
    </source>
</evidence>
<proteinExistence type="predicted"/>
<feature type="transmembrane region" description="Helical" evidence="7">
    <location>
        <begin position="411"/>
        <end position="432"/>
    </location>
</feature>
<evidence type="ECO:0000256" key="5">
    <source>
        <dbReference type="ARBA" id="ARBA00022989"/>
    </source>
</evidence>
<evidence type="ECO:0000313" key="10">
    <source>
        <dbReference type="Proteomes" id="UP000436088"/>
    </source>
</evidence>
<evidence type="ECO:0000259" key="8">
    <source>
        <dbReference type="Pfam" id="PF01490"/>
    </source>
</evidence>
<feature type="domain" description="Amino acid transporter transmembrane" evidence="8">
    <location>
        <begin position="212"/>
        <end position="292"/>
    </location>
</feature>
<feature type="transmembrane region" description="Helical" evidence="7">
    <location>
        <begin position="732"/>
        <end position="749"/>
    </location>
</feature>
<dbReference type="GO" id="GO:0016020">
    <property type="term" value="C:membrane"/>
    <property type="evidence" value="ECO:0007669"/>
    <property type="project" value="UniProtKB-SubCell"/>
</dbReference>
<feature type="transmembrane region" description="Helical" evidence="7">
    <location>
        <begin position="389"/>
        <end position="405"/>
    </location>
</feature>
<feature type="transmembrane region" description="Helical" evidence="7">
    <location>
        <begin position="557"/>
        <end position="573"/>
    </location>
</feature>
<feature type="transmembrane region" description="Helical" evidence="7">
    <location>
        <begin position="579"/>
        <end position="600"/>
    </location>
</feature>
<feature type="transmembrane region" description="Helical" evidence="7">
    <location>
        <begin position="755"/>
        <end position="775"/>
    </location>
</feature>
<feature type="domain" description="Amino acid transporter transmembrane" evidence="8">
    <location>
        <begin position="549"/>
        <end position="640"/>
    </location>
</feature>
<feature type="domain" description="Amino acid transporter transmembrane" evidence="8">
    <location>
        <begin position="724"/>
        <end position="810"/>
    </location>
</feature>
<comment type="subcellular location">
    <subcellularLocation>
        <location evidence="1">Membrane</location>
    </subcellularLocation>
</comment>
<keyword evidence="3 7" id="KW-0812">Transmembrane</keyword>
<protein>
    <submittedName>
        <fullName evidence="9">Auxin transporter-like protein 2</fullName>
    </submittedName>
</protein>
<keyword evidence="2" id="KW-0813">Transport</keyword>
<evidence type="ECO:0000256" key="3">
    <source>
        <dbReference type="ARBA" id="ARBA00022692"/>
    </source>
</evidence>
<accession>A0A6A2Z5F7</accession>
<evidence type="ECO:0000256" key="7">
    <source>
        <dbReference type="SAM" id="Phobius"/>
    </source>
</evidence>